<dbReference type="Proteomes" id="UP000292003">
    <property type="component" value="Unassembled WGS sequence"/>
</dbReference>
<evidence type="ECO:0000313" key="2">
    <source>
        <dbReference type="EMBL" id="RZQ65474.1"/>
    </source>
</evidence>
<comment type="caution">
    <text evidence="2">The sequence shown here is derived from an EMBL/GenBank/DDBJ whole genome shotgun (WGS) entry which is preliminary data.</text>
</comment>
<organism evidence="2 3">
    <name type="scientific">Amycolatopsis suaedae</name>
    <dbReference type="NCBI Taxonomy" id="2510978"/>
    <lineage>
        <taxon>Bacteria</taxon>
        <taxon>Bacillati</taxon>
        <taxon>Actinomycetota</taxon>
        <taxon>Actinomycetes</taxon>
        <taxon>Pseudonocardiales</taxon>
        <taxon>Pseudonocardiaceae</taxon>
        <taxon>Amycolatopsis</taxon>
    </lineage>
</organism>
<feature type="transmembrane region" description="Helical" evidence="1">
    <location>
        <begin position="12"/>
        <end position="34"/>
    </location>
</feature>
<keyword evidence="1" id="KW-1133">Transmembrane helix</keyword>
<evidence type="ECO:0000256" key="1">
    <source>
        <dbReference type="SAM" id="Phobius"/>
    </source>
</evidence>
<evidence type="ECO:0000313" key="3">
    <source>
        <dbReference type="Proteomes" id="UP000292003"/>
    </source>
</evidence>
<name>A0A4Q7JFT3_9PSEU</name>
<dbReference type="EMBL" id="SFCC01000002">
    <property type="protein sequence ID" value="RZQ65474.1"/>
    <property type="molecule type" value="Genomic_DNA"/>
</dbReference>
<keyword evidence="1" id="KW-0472">Membrane</keyword>
<reference evidence="2 3" key="1">
    <citation type="submission" date="2019-02" db="EMBL/GenBank/DDBJ databases">
        <title>Draft genome sequence of Amycolatopsis sp. 8-3EHSu isolated from roots of Suaeda maritima.</title>
        <authorList>
            <person name="Duangmal K."/>
            <person name="Chantavorakit T."/>
        </authorList>
    </citation>
    <scope>NUCLEOTIDE SEQUENCE [LARGE SCALE GENOMIC DNA]</scope>
    <source>
        <strain evidence="2 3">8-3EHSu</strain>
    </source>
</reference>
<keyword evidence="1" id="KW-0812">Transmembrane</keyword>
<keyword evidence="3" id="KW-1185">Reference proteome</keyword>
<feature type="transmembrane region" description="Helical" evidence="1">
    <location>
        <begin position="83"/>
        <end position="102"/>
    </location>
</feature>
<proteinExistence type="predicted"/>
<sequence length="482" mass="51228">MQLAVRKPVRVATGPAIVAVMSAAVFVFASGHLVDDTYITLSYARNLALHGHWGLVADSVSNTATSPLNVLALGALTFLVRDAVVAAGILFVLCQVGMYLALRRIGDRTGLPGWFAGLTVAALLVNPLLISSIGLEVALGATGLAWLLVLAGERRPLAFGCVAGAVALVRLDLLVFVAVIFVARKRFWADAGRSVLGAALVTGPWFLFSWVTLGGLVPDTLVIKTLQGAKRAWNEWTFGNGLLMYWEAFPAATALSLAPVALAVLLCPLWILRRDRAPLPFAALAAGGIAYFVVYVGLTVPPYHWYYGPTIVAATVFCCALAARLPGPFQLACVGLVAASAVSYAVPELPRRYAPITTNYTSSAQYLDIGEQVRQLTGGRPVGSHGEIGALAYACDCPVTDVFSDRGLFREALAERQAGASRIARGVLNVNFAFFDQGVRPRHLDFQLVRQLGGTPPSNALASWPISAPMLADDRLYLVPTG</sequence>
<accession>A0A4Q7JFT3</accession>
<feature type="transmembrane region" description="Helical" evidence="1">
    <location>
        <begin position="157"/>
        <end position="183"/>
    </location>
</feature>
<gene>
    <name evidence="2" type="ORF">EWH70_05305</name>
</gene>
<feature type="transmembrane region" description="Helical" evidence="1">
    <location>
        <begin position="114"/>
        <end position="137"/>
    </location>
</feature>
<dbReference type="OrthoDB" id="141050at2"/>
<feature type="transmembrane region" description="Helical" evidence="1">
    <location>
        <begin position="304"/>
        <end position="322"/>
    </location>
</feature>
<evidence type="ECO:0008006" key="4">
    <source>
        <dbReference type="Google" id="ProtNLM"/>
    </source>
</evidence>
<feature type="transmembrane region" description="Helical" evidence="1">
    <location>
        <begin position="279"/>
        <end position="298"/>
    </location>
</feature>
<feature type="transmembrane region" description="Helical" evidence="1">
    <location>
        <begin position="248"/>
        <end position="272"/>
    </location>
</feature>
<feature type="transmembrane region" description="Helical" evidence="1">
    <location>
        <begin position="195"/>
        <end position="217"/>
    </location>
</feature>
<dbReference type="AlphaFoldDB" id="A0A4Q7JFT3"/>
<protein>
    <recommendedName>
        <fullName evidence="4">DUF2029 domain-containing protein</fullName>
    </recommendedName>
</protein>